<evidence type="ECO:0000313" key="6">
    <source>
        <dbReference type="Proteomes" id="UP000612893"/>
    </source>
</evidence>
<dbReference type="RefSeq" id="WP_338205014.1">
    <property type="nucleotide sequence ID" value="NZ_JAEKNR010000232.1"/>
</dbReference>
<dbReference type="Gene3D" id="1.10.10.2840">
    <property type="entry name" value="PucR C-terminal helix-turn-helix domain"/>
    <property type="match status" value="1"/>
</dbReference>
<evidence type="ECO:0000313" key="5">
    <source>
        <dbReference type="EMBL" id="MBJ7600996.1"/>
    </source>
</evidence>
<protein>
    <submittedName>
        <fullName evidence="5">Helix-turn-helix domain-containing protein</fullName>
    </submittedName>
</protein>
<evidence type="ECO:0000259" key="2">
    <source>
        <dbReference type="Pfam" id="PF13556"/>
    </source>
</evidence>
<dbReference type="Pfam" id="PF17853">
    <property type="entry name" value="GGDEF_2"/>
    <property type="match status" value="1"/>
</dbReference>
<evidence type="ECO:0000259" key="3">
    <source>
        <dbReference type="Pfam" id="PF14361"/>
    </source>
</evidence>
<dbReference type="Pfam" id="PF14361">
    <property type="entry name" value="RsbRD_N"/>
    <property type="match status" value="1"/>
</dbReference>
<dbReference type="Proteomes" id="UP000612893">
    <property type="component" value="Unassembled WGS sequence"/>
</dbReference>
<dbReference type="InterPro" id="IPR041522">
    <property type="entry name" value="CdaR_GGDEF"/>
</dbReference>
<feature type="domain" description="PucR C-terminal helix-turn-helix" evidence="2">
    <location>
        <begin position="337"/>
        <end position="393"/>
    </location>
</feature>
<comment type="caution">
    <text evidence="5">The sequence shown here is derived from an EMBL/GenBank/DDBJ whole genome shotgun (WGS) entry which is preliminary data.</text>
</comment>
<reference evidence="5" key="1">
    <citation type="submission" date="2020-10" db="EMBL/GenBank/DDBJ databases">
        <title>Ca. Dormibacterota MAGs.</title>
        <authorList>
            <person name="Montgomery K."/>
        </authorList>
    </citation>
    <scope>NUCLEOTIDE SEQUENCE [LARGE SCALE GENOMIC DNA]</scope>
    <source>
        <strain evidence="5">SC8812_S17_10</strain>
    </source>
</reference>
<dbReference type="AlphaFoldDB" id="A0A934NA07"/>
<feature type="domain" description="RsbT co-antagonist protein RsbRD N-terminal" evidence="3">
    <location>
        <begin position="23"/>
        <end position="164"/>
    </location>
</feature>
<dbReference type="PANTHER" id="PTHR33744:SF1">
    <property type="entry name" value="DNA-BINDING TRANSCRIPTIONAL ACTIVATOR ADER"/>
    <property type="match status" value="1"/>
</dbReference>
<dbReference type="InterPro" id="IPR025751">
    <property type="entry name" value="RsbRD_N_dom"/>
</dbReference>
<name>A0A934NA07_9BACT</name>
<keyword evidence="6" id="KW-1185">Reference proteome</keyword>
<comment type="similarity">
    <text evidence="1">Belongs to the CdaR family.</text>
</comment>
<feature type="domain" description="CdaR GGDEF-like" evidence="4">
    <location>
        <begin position="179"/>
        <end position="288"/>
    </location>
</feature>
<evidence type="ECO:0000256" key="1">
    <source>
        <dbReference type="ARBA" id="ARBA00006754"/>
    </source>
</evidence>
<proteinExistence type="inferred from homology"/>
<dbReference type="PANTHER" id="PTHR33744">
    <property type="entry name" value="CARBOHYDRATE DIACID REGULATOR"/>
    <property type="match status" value="1"/>
</dbReference>
<dbReference type="InterPro" id="IPR025736">
    <property type="entry name" value="PucR_C-HTH_dom"/>
</dbReference>
<accession>A0A934NA07</accession>
<gene>
    <name evidence="5" type="ORF">JF922_23365</name>
</gene>
<sequence length="398" mass="43709">MATRSNQGLPDSLLEELQRRRPGLARHMTRAVVMLVRWDTSTGAPPRPEAIAKACEAGIDLFLATARERRPATSRELREVAQLGILQARGSHSVEPVLAAYRIAARVAWDAILGAWRTHPDASPEAMVVTANYVFAALDQVAAEVTKTYLHAREQHLLRGTRARARLLHSLISDTFDTELAVHKQALAVNQRLANSYLALVVKTESGAAELLAELELPAGALADATDPHTAVLLWPADAADVREEVQRLIRELRGRGQSRVRAGLGGEHPGLRGISRSYLEAQEAVEVGRKLDPNGILHEYDEVAPYLILSQNPMVAERYVSHVLGKLLASDPRGVLMETLEALLTSGSVKAAAASLRLHRHTVLYRMEKLRELLGLDLDDPAVRQRLQLALALRRLA</sequence>
<dbReference type="EMBL" id="JAEKNR010000232">
    <property type="protein sequence ID" value="MBJ7600996.1"/>
    <property type="molecule type" value="Genomic_DNA"/>
</dbReference>
<dbReference type="Pfam" id="PF13556">
    <property type="entry name" value="HTH_30"/>
    <property type="match status" value="1"/>
</dbReference>
<dbReference type="InterPro" id="IPR051448">
    <property type="entry name" value="CdaR-like_regulators"/>
</dbReference>
<organism evidence="5 6">
    <name type="scientific">Candidatus Nephthysia bennettiae</name>
    <dbReference type="NCBI Taxonomy" id="3127016"/>
    <lineage>
        <taxon>Bacteria</taxon>
        <taxon>Bacillati</taxon>
        <taxon>Candidatus Dormiibacterota</taxon>
        <taxon>Candidatus Dormibacteria</taxon>
        <taxon>Candidatus Dormibacterales</taxon>
        <taxon>Candidatus Dormibacteraceae</taxon>
        <taxon>Candidatus Nephthysia</taxon>
    </lineage>
</organism>
<dbReference type="InterPro" id="IPR042070">
    <property type="entry name" value="PucR_C-HTH_sf"/>
</dbReference>
<evidence type="ECO:0000259" key="4">
    <source>
        <dbReference type="Pfam" id="PF17853"/>
    </source>
</evidence>